<name>X1L7N8_9ZZZZ</name>
<accession>X1L7N8</accession>
<organism evidence="1">
    <name type="scientific">marine sediment metagenome</name>
    <dbReference type="NCBI Taxonomy" id="412755"/>
    <lineage>
        <taxon>unclassified sequences</taxon>
        <taxon>metagenomes</taxon>
        <taxon>ecological metagenomes</taxon>
    </lineage>
</organism>
<reference evidence="1" key="1">
    <citation type="journal article" date="2014" name="Front. Microbiol.">
        <title>High frequency of phylogenetically diverse reductive dehalogenase-homologous genes in deep subseafloor sedimentary metagenomes.</title>
        <authorList>
            <person name="Kawai M."/>
            <person name="Futagami T."/>
            <person name="Toyoda A."/>
            <person name="Takaki Y."/>
            <person name="Nishi S."/>
            <person name="Hori S."/>
            <person name="Arai W."/>
            <person name="Tsubouchi T."/>
            <person name="Morono Y."/>
            <person name="Uchiyama I."/>
            <person name="Ito T."/>
            <person name="Fujiyama A."/>
            <person name="Inagaki F."/>
            <person name="Takami H."/>
        </authorList>
    </citation>
    <scope>NUCLEOTIDE SEQUENCE</scope>
    <source>
        <strain evidence="1">Expedition CK06-06</strain>
    </source>
</reference>
<dbReference type="EMBL" id="BARV01002162">
    <property type="protein sequence ID" value="GAH90178.1"/>
    <property type="molecule type" value="Genomic_DNA"/>
</dbReference>
<protein>
    <submittedName>
        <fullName evidence="1">Uncharacterized protein</fullName>
    </submittedName>
</protein>
<dbReference type="AlphaFoldDB" id="X1L7N8"/>
<comment type="caution">
    <text evidence="1">The sequence shown here is derived from an EMBL/GenBank/DDBJ whole genome shotgun (WGS) entry which is preliminary data.</text>
</comment>
<evidence type="ECO:0000313" key="1">
    <source>
        <dbReference type="EMBL" id="GAH90178.1"/>
    </source>
</evidence>
<feature type="non-terminal residue" evidence="1">
    <location>
        <position position="1"/>
    </location>
</feature>
<proteinExistence type="predicted"/>
<sequence>PRSGIILSRPAMKPSSIAKSTFNTRSTMVHSIPTIIDINIRALKYFPATLLILAKYMM</sequence>
<gene>
    <name evidence="1" type="ORF">S06H3_05748</name>
</gene>